<dbReference type="AlphaFoldDB" id="A0AAD9PF96"/>
<gene>
    <name evidence="1" type="ORF">NP493_11g11040</name>
</gene>
<comment type="caution">
    <text evidence="1">The sequence shown here is derived from an EMBL/GenBank/DDBJ whole genome shotgun (WGS) entry which is preliminary data.</text>
</comment>
<evidence type="ECO:0000313" key="1">
    <source>
        <dbReference type="EMBL" id="KAK2193624.1"/>
    </source>
</evidence>
<accession>A0AAD9PF96</accession>
<proteinExistence type="predicted"/>
<reference evidence="1" key="1">
    <citation type="journal article" date="2023" name="Mol. Biol. Evol.">
        <title>Third-Generation Sequencing Reveals the Adaptive Role of the Epigenome in Three Deep-Sea Polychaetes.</title>
        <authorList>
            <person name="Perez M."/>
            <person name="Aroh O."/>
            <person name="Sun Y."/>
            <person name="Lan Y."/>
            <person name="Juniper S.K."/>
            <person name="Young C.R."/>
            <person name="Angers B."/>
            <person name="Qian P.Y."/>
        </authorList>
    </citation>
    <scope>NUCLEOTIDE SEQUENCE</scope>
    <source>
        <strain evidence="1">R07B-5</strain>
    </source>
</reference>
<sequence>MFASSGLLPPGGTPSIEGDMSGKNGFGMLYGLLSSFDMSSPESDGMALVLVLPPAGVEDVAAVMSNDASGMSSTFSSPLAISSGCLVARCDSIADLARNSARQKGHRLWMSCWWTRYWPLRSRARVFWNHTCTTRFFRPTSCAIDSSCLRLGLQSSWYLR</sequence>
<organism evidence="1 2">
    <name type="scientific">Ridgeia piscesae</name>
    <name type="common">Tubeworm</name>
    <dbReference type="NCBI Taxonomy" id="27915"/>
    <lineage>
        <taxon>Eukaryota</taxon>
        <taxon>Metazoa</taxon>
        <taxon>Spiralia</taxon>
        <taxon>Lophotrochozoa</taxon>
        <taxon>Annelida</taxon>
        <taxon>Polychaeta</taxon>
        <taxon>Sedentaria</taxon>
        <taxon>Canalipalpata</taxon>
        <taxon>Sabellida</taxon>
        <taxon>Siboglinidae</taxon>
        <taxon>Ridgeia</taxon>
    </lineage>
</organism>
<evidence type="ECO:0000313" key="2">
    <source>
        <dbReference type="Proteomes" id="UP001209878"/>
    </source>
</evidence>
<dbReference type="EMBL" id="JAODUO010000010">
    <property type="protein sequence ID" value="KAK2193624.1"/>
    <property type="molecule type" value="Genomic_DNA"/>
</dbReference>
<dbReference type="Proteomes" id="UP001209878">
    <property type="component" value="Unassembled WGS sequence"/>
</dbReference>
<protein>
    <submittedName>
        <fullName evidence="1">Uncharacterized protein</fullName>
    </submittedName>
</protein>
<keyword evidence="2" id="KW-1185">Reference proteome</keyword>
<name>A0AAD9PF96_RIDPI</name>